<dbReference type="HOGENOM" id="CLU_1651704_0_0_1"/>
<reference evidence="2 3" key="1">
    <citation type="submission" date="2014-04" db="EMBL/GenBank/DDBJ databases">
        <title>Evolutionary Origins and Diversification of the Mycorrhizal Mutualists.</title>
        <authorList>
            <consortium name="DOE Joint Genome Institute"/>
            <consortium name="Mycorrhizal Genomics Consortium"/>
            <person name="Kohler A."/>
            <person name="Kuo A."/>
            <person name="Nagy L.G."/>
            <person name="Floudas D."/>
            <person name="Copeland A."/>
            <person name="Barry K.W."/>
            <person name="Cichocki N."/>
            <person name="Veneault-Fourrey C."/>
            <person name="LaButti K."/>
            <person name="Lindquist E.A."/>
            <person name="Lipzen A."/>
            <person name="Lundell T."/>
            <person name="Morin E."/>
            <person name="Murat C."/>
            <person name="Riley R."/>
            <person name="Ohm R."/>
            <person name="Sun H."/>
            <person name="Tunlid A."/>
            <person name="Henrissat B."/>
            <person name="Grigoriev I.V."/>
            <person name="Hibbett D.S."/>
            <person name="Martin F."/>
        </authorList>
    </citation>
    <scope>NUCLEOTIDE SEQUENCE [LARGE SCALE GENOMIC DNA]</scope>
    <source>
        <strain evidence="2 3">Koide BX008</strain>
    </source>
</reference>
<name>A0A0C2WRF3_AMAMK</name>
<feature type="region of interest" description="Disordered" evidence="1">
    <location>
        <begin position="58"/>
        <end position="83"/>
    </location>
</feature>
<dbReference type="AlphaFoldDB" id="A0A0C2WRF3"/>
<evidence type="ECO:0000313" key="2">
    <source>
        <dbReference type="EMBL" id="KIL58873.1"/>
    </source>
</evidence>
<protein>
    <submittedName>
        <fullName evidence="2">Uncharacterized protein</fullName>
    </submittedName>
</protein>
<evidence type="ECO:0000313" key="3">
    <source>
        <dbReference type="Proteomes" id="UP000054549"/>
    </source>
</evidence>
<sequence length="160" mass="17771">MLTPADCEHYMQLQSQEDTRFRATIAATPYSSSTAARFDTGRQPLGYPPIQYSRTKRAFNPWANPAQSPTKVKDVPKPKRSAEVPKRIADVSFSPQAVSPSANTTYTLNKVEVEDFDDDIPTAKLIEMALSSFTTGLSTLKCVPRVKKRAPVIPTRRTLP</sequence>
<gene>
    <name evidence="2" type="ORF">M378DRAFT_15214</name>
</gene>
<keyword evidence="3" id="KW-1185">Reference proteome</keyword>
<evidence type="ECO:0000256" key="1">
    <source>
        <dbReference type="SAM" id="MobiDB-lite"/>
    </source>
</evidence>
<organism evidence="2 3">
    <name type="scientific">Amanita muscaria (strain Koide BX008)</name>
    <dbReference type="NCBI Taxonomy" id="946122"/>
    <lineage>
        <taxon>Eukaryota</taxon>
        <taxon>Fungi</taxon>
        <taxon>Dikarya</taxon>
        <taxon>Basidiomycota</taxon>
        <taxon>Agaricomycotina</taxon>
        <taxon>Agaricomycetes</taxon>
        <taxon>Agaricomycetidae</taxon>
        <taxon>Agaricales</taxon>
        <taxon>Pluteineae</taxon>
        <taxon>Amanitaceae</taxon>
        <taxon>Amanita</taxon>
    </lineage>
</organism>
<dbReference type="InParanoid" id="A0A0C2WRF3"/>
<feature type="compositionally biased region" description="Basic and acidic residues" evidence="1">
    <location>
        <begin position="71"/>
        <end position="83"/>
    </location>
</feature>
<dbReference type="Proteomes" id="UP000054549">
    <property type="component" value="Unassembled WGS sequence"/>
</dbReference>
<dbReference type="EMBL" id="KN818327">
    <property type="protein sequence ID" value="KIL58873.1"/>
    <property type="molecule type" value="Genomic_DNA"/>
</dbReference>
<accession>A0A0C2WRF3</accession>
<proteinExistence type="predicted"/>